<dbReference type="InterPro" id="IPR018510">
    <property type="entry name" value="DAP_epimerase_AS"/>
</dbReference>
<evidence type="ECO:0000256" key="5">
    <source>
        <dbReference type="ARBA" id="ARBA00023154"/>
    </source>
</evidence>
<evidence type="ECO:0000256" key="7">
    <source>
        <dbReference type="ARBA" id="ARBA00051712"/>
    </source>
</evidence>
<dbReference type="SUPFAM" id="SSF54506">
    <property type="entry name" value="Diaminopimelate epimerase-like"/>
    <property type="match status" value="2"/>
</dbReference>
<accession>A0A2U8FGJ1</accession>
<reference evidence="10 11" key="1">
    <citation type="submission" date="2017-06" db="EMBL/GenBank/DDBJ databases">
        <title>Complete genome of Helicobacter apodemus.</title>
        <authorList>
            <person name="Cho S."/>
        </authorList>
    </citation>
    <scope>NUCLEOTIDE SEQUENCE [LARGE SCALE GENOMIC DNA]</scope>
    <source>
        <strain evidence="11">SNUVETPUB-15-01</strain>
    </source>
</reference>
<comment type="caution">
    <text evidence="8">Lacks conserved residue(s) required for the propagation of feature annotation.</text>
</comment>
<keyword evidence="4 8" id="KW-0028">Amino-acid biosynthesis</keyword>
<dbReference type="InterPro" id="IPR001653">
    <property type="entry name" value="DAP_epimerase_DapF"/>
</dbReference>
<evidence type="ECO:0000256" key="9">
    <source>
        <dbReference type="PROSITE-ProRule" id="PRU10125"/>
    </source>
</evidence>
<comment type="pathway">
    <text evidence="1 8">Amino-acid biosynthesis; L-lysine biosynthesis via DAP pathway; DL-2,6-diaminopimelate from LL-2,6-diaminopimelate: step 1/1.</text>
</comment>
<dbReference type="PANTHER" id="PTHR31689:SF0">
    <property type="entry name" value="DIAMINOPIMELATE EPIMERASE"/>
    <property type="match status" value="1"/>
</dbReference>
<feature type="active site" evidence="9">
    <location>
        <position position="71"/>
    </location>
</feature>
<feature type="active site" description="Proton donor" evidence="8">
    <location>
        <position position="71"/>
    </location>
</feature>
<dbReference type="GO" id="GO:0005829">
    <property type="term" value="C:cytosol"/>
    <property type="evidence" value="ECO:0007669"/>
    <property type="project" value="TreeGrafter"/>
</dbReference>
<comment type="subunit">
    <text evidence="8">Homodimer.</text>
</comment>
<protein>
    <recommendedName>
        <fullName evidence="3 8">Diaminopimelate epimerase</fullName>
        <shortName evidence="8">DAP epimerase</shortName>
        <ecNumber evidence="3 8">5.1.1.7</ecNumber>
    </recommendedName>
    <alternativeName>
        <fullName evidence="8">PLP-independent amino acid racemase</fullName>
    </alternativeName>
</protein>
<comment type="similarity">
    <text evidence="2 8">Belongs to the diaminopimelate epimerase family.</text>
</comment>
<dbReference type="GO" id="GO:0008837">
    <property type="term" value="F:diaminopimelate epimerase activity"/>
    <property type="evidence" value="ECO:0007669"/>
    <property type="project" value="UniProtKB-UniRule"/>
</dbReference>
<gene>
    <name evidence="8" type="primary">dapF</name>
    <name evidence="10" type="ORF">CDV25_07630</name>
</gene>
<dbReference type="OrthoDB" id="9805408at2"/>
<evidence type="ECO:0000256" key="6">
    <source>
        <dbReference type="ARBA" id="ARBA00023235"/>
    </source>
</evidence>
<dbReference type="Proteomes" id="UP000244890">
    <property type="component" value="Chromosome"/>
</dbReference>
<sequence>MFFSKYSASGNDFLLTHTFKYQANSYRDIAKIICHRQKGIGADGLIVLKPHNIYDIEWEFYNSDGSQPNMCGNGTRATAMYARDFGLAAQKQKILTKAGVINVELQEDMVESELTQAVILQKDIIEFNIKWWLIDTGVPHLVCENANLSKEDLKSLRHKYNANVNIAKLDEGRVIARTFERGVEDETLACGTGMAAMFYYLFKQGKVSNSTLFNPASGENLYLKEEKGKIFLKGRVKKICDFIYQI</sequence>
<feature type="binding site" evidence="8">
    <location>
        <position position="62"/>
    </location>
    <ligand>
        <name>substrate</name>
    </ligand>
</feature>
<dbReference type="GO" id="GO:0009089">
    <property type="term" value="P:lysine biosynthetic process via diaminopimelate"/>
    <property type="evidence" value="ECO:0007669"/>
    <property type="project" value="UniProtKB-UniRule"/>
</dbReference>
<dbReference type="RefSeq" id="WP_108911443.1">
    <property type="nucleotide sequence ID" value="NZ_CP021886.1"/>
</dbReference>
<dbReference type="Pfam" id="PF01678">
    <property type="entry name" value="DAP_epimerase"/>
    <property type="match status" value="1"/>
</dbReference>
<evidence type="ECO:0000256" key="3">
    <source>
        <dbReference type="ARBA" id="ARBA00013080"/>
    </source>
</evidence>
<evidence type="ECO:0000313" key="11">
    <source>
        <dbReference type="Proteomes" id="UP000244890"/>
    </source>
</evidence>
<dbReference type="HAMAP" id="MF_00197">
    <property type="entry name" value="DAP_epimerase"/>
    <property type="match status" value="1"/>
</dbReference>
<feature type="binding site" evidence="8">
    <location>
        <position position="163"/>
    </location>
    <ligand>
        <name>substrate</name>
    </ligand>
</feature>
<evidence type="ECO:0000313" key="10">
    <source>
        <dbReference type="EMBL" id="AWI34645.1"/>
    </source>
</evidence>
<dbReference type="NCBIfam" id="TIGR00652">
    <property type="entry name" value="DapF"/>
    <property type="match status" value="1"/>
</dbReference>
<dbReference type="Gene3D" id="3.10.310.10">
    <property type="entry name" value="Diaminopimelate Epimerase, Chain A, domain 1"/>
    <property type="match status" value="2"/>
</dbReference>
<keyword evidence="5 8" id="KW-0457">Lysine biosynthesis</keyword>
<keyword evidence="6 8" id="KW-0413">Isomerase</keyword>
<comment type="catalytic activity">
    <reaction evidence="7 8">
        <text>(2S,6S)-2,6-diaminopimelate = meso-2,6-diaminopimelate</text>
        <dbReference type="Rhea" id="RHEA:15393"/>
        <dbReference type="ChEBI" id="CHEBI:57609"/>
        <dbReference type="ChEBI" id="CHEBI:57791"/>
        <dbReference type="EC" id="5.1.1.7"/>
    </reaction>
</comment>
<feature type="active site" description="Proton acceptor" evidence="8">
    <location>
        <position position="190"/>
    </location>
</feature>
<keyword evidence="8" id="KW-0963">Cytoplasm</keyword>
<name>A0A2U8FGJ1_9HELI</name>
<proteinExistence type="inferred from homology"/>
<dbReference type="EMBL" id="CP021886">
    <property type="protein sequence ID" value="AWI34645.1"/>
    <property type="molecule type" value="Genomic_DNA"/>
</dbReference>
<comment type="subcellular location">
    <subcellularLocation>
        <location evidence="8">Cytoplasm</location>
    </subcellularLocation>
</comment>
<dbReference type="KEGG" id="had:CDV25_07630"/>
<evidence type="ECO:0000256" key="1">
    <source>
        <dbReference type="ARBA" id="ARBA00005196"/>
    </source>
</evidence>
<feature type="binding site" evidence="8">
    <location>
        <begin position="180"/>
        <end position="181"/>
    </location>
    <ligand>
        <name>substrate</name>
    </ligand>
</feature>
<dbReference type="PANTHER" id="PTHR31689">
    <property type="entry name" value="DIAMINOPIMELATE EPIMERASE, CHLOROPLASTIC"/>
    <property type="match status" value="1"/>
</dbReference>
<feature type="binding site" evidence="8">
    <location>
        <position position="11"/>
    </location>
    <ligand>
        <name>substrate</name>
    </ligand>
</feature>
<comment type="function">
    <text evidence="8">Catalyzes the stereoinversion of LL-2,6-diaminopimelate (L,L-DAP) to meso-diaminopimelate (meso-DAP), a precursor of L-lysine and an essential component of the bacterial peptidoglycan.</text>
</comment>
<dbReference type="AlphaFoldDB" id="A0A2U8FGJ1"/>
<dbReference type="UniPathway" id="UPA00034">
    <property type="reaction ID" value="UER00025"/>
</dbReference>
<feature type="binding site" evidence="8">
    <location>
        <begin position="191"/>
        <end position="192"/>
    </location>
    <ligand>
        <name>substrate</name>
    </ligand>
</feature>
<organism evidence="10 11">
    <name type="scientific">Helicobacter apodemus</name>
    <dbReference type="NCBI Taxonomy" id="135569"/>
    <lineage>
        <taxon>Bacteria</taxon>
        <taxon>Pseudomonadati</taxon>
        <taxon>Campylobacterota</taxon>
        <taxon>Epsilonproteobacteria</taxon>
        <taxon>Campylobacterales</taxon>
        <taxon>Helicobacteraceae</taxon>
        <taxon>Helicobacter</taxon>
    </lineage>
</organism>
<feature type="binding site" evidence="8">
    <location>
        <begin position="72"/>
        <end position="73"/>
    </location>
    <ligand>
        <name>substrate</name>
    </ligand>
</feature>
<feature type="site" description="Could be important to modulate the pK values of the two catalytic cysteine residues" evidence="8">
    <location>
        <position position="180"/>
    </location>
</feature>
<evidence type="ECO:0000256" key="2">
    <source>
        <dbReference type="ARBA" id="ARBA00010219"/>
    </source>
</evidence>
<feature type="site" description="Could be important to modulate the pK values of the two catalytic cysteine residues" evidence="8">
    <location>
        <position position="140"/>
    </location>
</feature>
<dbReference type="PROSITE" id="PS01326">
    <property type="entry name" value="DAP_EPIMERASE"/>
    <property type="match status" value="1"/>
</dbReference>
<evidence type="ECO:0000256" key="4">
    <source>
        <dbReference type="ARBA" id="ARBA00022605"/>
    </source>
</evidence>
<dbReference type="EC" id="5.1.1.7" evidence="3 8"/>
<evidence type="ECO:0000256" key="8">
    <source>
        <dbReference type="HAMAP-Rule" id="MF_00197"/>
    </source>
</evidence>